<protein>
    <submittedName>
        <fullName evidence="3">CHASE2 domain-containing protein</fullName>
    </submittedName>
</protein>
<dbReference type="PANTHER" id="PTHR45228">
    <property type="entry name" value="CYCLIC DI-GMP PHOSPHODIESTERASE TM_0186-RELATED"/>
    <property type="match status" value="1"/>
</dbReference>
<evidence type="ECO:0000313" key="3">
    <source>
        <dbReference type="EMBL" id="KAA0889087.1"/>
    </source>
</evidence>
<dbReference type="SMART" id="SM00471">
    <property type="entry name" value="HDc"/>
    <property type="match status" value="1"/>
</dbReference>
<dbReference type="Pfam" id="PF05226">
    <property type="entry name" value="CHASE2"/>
    <property type="match status" value="1"/>
</dbReference>
<keyword evidence="1" id="KW-1133">Transmembrane helix</keyword>
<dbReference type="InterPro" id="IPR052020">
    <property type="entry name" value="Cyclic_di-GMP/3'3'-cGAMP_PDE"/>
</dbReference>
<proteinExistence type="predicted"/>
<feature type="transmembrane region" description="Helical" evidence="1">
    <location>
        <begin position="368"/>
        <end position="388"/>
    </location>
</feature>
<accession>A0A5A9X7N2</accession>
<dbReference type="PROSITE" id="PS51832">
    <property type="entry name" value="HD_GYP"/>
    <property type="match status" value="1"/>
</dbReference>
<feature type="transmembrane region" description="Helical" evidence="1">
    <location>
        <begin position="393"/>
        <end position="411"/>
    </location>
</feature>
<organism evidence="3 4">
    <name type="scientific">Oryzomonas rubra</name>
    <dbReference type="NCBI Taxonomy" id="2509454"/>
    <lineage>
        <taxon>Bacteria</taxon>
        <taxon>Pseudomonadati</taxon>
        <taxon>Thermodesulfobacteriota</taxon>
        <taxon>Desulfuromonadia</taxon>
        <taxon>Geobacterales</taxon>
        <taxon>Geobacteraceae</taxon>
        <taxon>Oryzomonas</taxon>
    </lineage>
</organism>
<dbReference type="InterPro" id="IPR007890">
    <property type="entry name" value="CHASE2"/>
</dbReference>
<dbReference type="EMBL" id="SRSD01000009">
    <property type="protein sequence ID" value="KAA0889087.1"/>
    <property type="molecule type" value="Genomic_DNA"/>
</dbReference>
<dbReference type="Pfam" id="PF13487">
    <property type="entry name" value="HD_5"/>
    <property type="match status" value="1"/>
</dbReference>
<evidence type="ECO:0000256" key="1">
    <source>
        <dbReference type="SAM" id="Phobius"/>
    </source>
</evidence>
<sequence length="672" mass="72679">MFPVAAHSRTTPQRLLPLRGGRPALIAAGLALTLCAGLLLIFSPLFIQETELRLYDLMLAGRAAPQKSGVPVIVGIDEESLKAYGQWPWPRYRLARLVERLEASGAKVVVLDFLMPEPDRTSPDVIMAERRRDLGLSPSPPPAVVTDVNSQRLAKALAGGPTILGYYLDLATGVRSGAGGAPRLPAGMIVAAMPGASAQWPTPTGMIRGIGVLTAAAGAEGFTNAQHDLDGVLRRVPLLMHYEGAYYPSLALGAVLLASQERRLRIDHDASETLLSWGERRIPLDRLGDTLIDFRTRDSFPYFSARAILDGHPAAGSLRGKIVLIGAWAKGLGDVHQVPSGQEIHGVEAHAAVIDTILSGTFIAQPTWARGAGLFAVLLLGGMSTWLLSRPGYVLSLLAVMGMSGGCYWGARALLLSREGLFIPPLIPMATPILVMTVLSLVKYGIEARKVQQRNRDLIQAQDTIIVSMSTLTAARDKESGRHILRTQRYVEVLARQLATLPGYAVLDEANIELLAKSAPLHDIGKVGIPDHILCKPGALTAKEYDIMKTHTLIGAQALSKTMGGTEHPEKLAFLNYALQMAESHHEKWDGSGYPLGLSGRAIPLAGRLMALADVYDALVSRRVYKRDFSHEEAQEWILARSGTHFDPEVVGAFVAQRGEFIRIARELADEE</sequence>
<feature type="transmembrane region" description="Helical" evidence="1">
    <location>
        <begin position="423"/>
        <end position="446"/>
    </location>
</feature>
<comment type="caution">
    <text evidence="3">The sequence shown here is derived from an EMBL/GenBank/DDBJ whole genome shotgun (WGS) entry which is preliminary data.</text>
</comment>
<feature type="transmembrane region" description="Helical" evidence="1">
    <location>
        <begin position="24"/>
        <end position="47"/>
    </location>
</feature>
<keyword evidence="4" id="KW-1185">Reference proteome</keyword>
<name>A0A5A9X7N2_9BACT</name>
<reference evidence="3 4" key="1">
    <citation type="submission" date="2019-04" db="EMBL/GenBank/DDBJ databases">
        <title>Geobacter ruber sp. nov., ferric-reducing bacteria isolated from paddy soil.</title>
        <authorList>
            <person name="Xu Z."/>
            <person name="Masuda Y."/>
            <person name="Itoh H."/>
            <person name="Senoo K."/>
        </authorList>
    </citation>
    <scope>NUCLEOTIDE SEQUENCE [LARGE SCALE GENOMIC DNA]</scope>
    <source>
        <strain evidence="3 4">Red88</strain>
    </source>
</reference>
<dbReference type="Proteomes" id="UP000324298">
    <property type="component" value="Unassembled WGS sequence"/>
</dbReference>
<evidence type="ECO:0000259" key="2">
    <source>
        <dbReference type="PROSITE" id="PS51832"/>
    </source>
</evidence>
<keyword evidence="1" id="KW-0812">Transmembrane</keyword>
<dbReference type="SUPFAM" id="SSF109604">
    <property type="entry name" value="HD-domain/PDEase-like"/>
    <property type="match status" value="1"/>
</dbReference>
<dbReference type="InterPro" id="IPR003607">
    <property type="entry name" value="HD/PDEase_dom"/>
</dbReference>
<dbReference type="RefSeq" id="WP_149308798.1">
    <property type="nucleotide sequence ID" value="NZ_SRSD01000009.1"/>
</dbReference>
<dbReference type="InterPro" id="IPR037522">
    <property type="entry name" value="HD_GYP_dom"/>
</dbReference>
<dbReference type="AlphaFoldDB" id="A0A5A9X7N2"/>
<gene>
    <name evidence="3" type="ORF">ET418_14665</name>
</gene>
<dbReference type="Gene3D" id="1.10.3210.10">
    <property type="entry name" value="Hypothetical protein af1432"/>
    <property type="match status" value="1"/>
</dbReference>
<dbReference type="SMART" id="SM01080">
    <property type="entry name" value="CHASE2"/>
    <property type="match status" value="1"/>
</dbReference>
<dbReference type="CDD" id="cd00077">
    <property type="entry name" value="HDc"/>
    <property type="match status" value="1"/>
</dbReference>
<keyword evidence="1" id="KW-0472">Membrane</keyword>
<dbReference type="OrthoDB" id="9776250at2"/>
<evidence type="ECO:0000313" key="4">
    <source>
        <dbReference type="Proteomes" id="UP000324298"/>
    </source>
</evidence>
<feature type="domain" description="HD-GYP" evidence="2">
    <location>
        <begin position="458"/>
        <end position="670"/>
    </location>
</feature>
<dbReference type="PANTHER" id="PTHR45228:SF5">
    <property type="entry name" value="CYCLIC DI-GMP PHOSPHODIESTERASE VC_1348-RELATED"/>
    <property type="match status" value="1"/>
</dbReference>